<dbReference type="EMBL" id="JACHIW010000002">
    <property type="protein sequence ID" value="MBB5158763.1"/>
    <property type="molecule type" value="Genomic_DNA"/>
</dbReference>
<name>A0A840QKB9_9PSEU</name>
<dbReference type="InterPro" id="IPR041881">
    <property type="entry name" value="PqqD_sf"/>
</dbReference>
<proteinExistence type="predicted"/>
<evidence type="ECO:0008006" key="3">
    <source>
        <dbReference type="Google" id="ProtNLM"/>
    </source>
</evidence>
<gene>
    <name evidence="1" type="ORF">BJ970_006362</name>
</gene>
<sequence length="69" mass="7262">MVLLDERSGRYWQLNVTGAEVLSALLSGATPQEVAARLAASRAVDEQRAAADVAALLDQLVKAGLVRVS</sequence>
<dbReference type="Proteomes" id="UP000584374">
    <property type="component" value="Unassembled WGS sequence"/>
</dbReference>
<keyword evidence="2" id="KW-1185">Reference proteome</keyword>
<dbReference type="Gene3D" id="1.10.10.1150">
    <property type="entry name" value="Coenzyme PQQ synthesis protein D (PqqD)"/>
    <property type="match status" value="1"/>
</dbReference>
<protein>
    <recommendedName>
        <fullName evidence="3">Coenzyme PQQ synthesis protein D (PqqD)</fullName>
    </recommendedName>
</protein>
<organism evidence="1 2">
    <name type="scientific">Saccharopolyspora phatthalungensis</name>
    <dbReference type="NCBI Taxonomy" id="664693"/>
    <lineage>
        <taxon>Bacteria</taxon>
        <taxon>Bacillati</taxon>
        <taxon>Actinomycetota</taxon>
        <taxon>Actinomycetes</taxon>
        <taxon>Pseudonocardiales</taxon>
        <taxon>Pseudonocardiaceae</taxon>
        <taxon>Saccharopolyspora</taxon>
    </lineage>
</organism>
<comment type="caution">
    <text evidence="1">The sequence shown here is derived from an EMBL/GenBank/DDBJ whole genome shotgun (WGS) entry which is preliminary data.</text>
</comment>
<dbReference type="AlphaFoldDB" id="A0A840QKB9"/>
<evidence type="ECO:0000313" key="2">
    <source>
        <dbReference type="Proteomes" id="UP000584374"/>
    </source>
</evidence>
<reference evidence="1 2" key="1">
    <citation type="submission" date="2020-08" db="EMBL/GenBank/DDBJ databases">
        <title>Sequencing the genomes of 1000 actinobacteria strains.</title>
        <authorList>
            <person name="Klenk H.-P."/>
        </authorList>
    </citation>
    <scope>NUCLEOTIDE SEQUENCE [LARGE SCALE GENOMIC DNA]</scope>
    <source>
        <strain evidence="1 2">DSM 45584</strain>
    </source>
</reference>
<evidence type="ECO:0000313" key="1">
    <source>
        <dbReference type="EMBL" id="MBB5158763.1"/>
    </source>
</evidence>
<dbReference type="NCBIfam" id="NF033530">
    <property type="entry name" value="lasso_PqqD_Strm"/>
    <property type="match status" value="1"/>
</dbReference>
<accession>A0A840QKB9</accession>
<dbReference type="Pfam" id="PF05402">
    <property type="entry name" value="PqqD"/>
    <property type="match status" value="1"/>
</dbReference>
<dbReference type="InterPro" id="IPR008792">
    <property type="entry name" value="PQQD"/>
</dbReference>